<dbReference type="GO" id="GO:0003700">
    <property type="term" value="F:DNA-binding transcription factor activity"/>
    <property type="evidence" value="ECO:0007669"/>
    <property type="project" value="InterPro"/>
</dbReference>
<feature type="region of interest" description="Disordered" evidence="1">
    <location>
        <begin position="1"/>
        <end position="26"/>
    </location>
</feature>
<dbReference type="Pfam" id="PF15937">
    <property type="entry name" value="PrlF_antitoxin"/>
    <property type="match status" value="1"/>
</dbReference>
<dbReference type="GO" id="GO:0001558">
    <property type="term" value="P:regulation of cell growth"/>
    <property type="evidence" value="ECO:0007669"/>
    <property type="project" value="InterPro"/>
</dbReference>
<dbReference type="InterPro" id="IPR031848">
    <property type="entry name" value="PrlF_antitoxin"/>
</dbReference>
<sequence length="80" mass="8998">MNYSKPTSPITRIHARNESERTDASEDDREFCEFLTLLEDDIRSNPDKLVALDSTLLARLDSLVGGIEVDINFPLSADDE</sequence>
<name>A0A327N559_PSEFL</name>
<proteinExistence type="predicted"/>
<dbReference type="Proteomes" id="UP000249493">
    <property type="component" value="Unassembled WGS sequence"/>
</dbReference>
<protein>
    <submittedName>
        <fullName evidence="2">Uncharacterized protein</fullName>
    </submittedName>
</protein>
<evidence type="ECO:0000313" key="2">
    <source>
        <dbReference type="EMBL" id="RAI69519.1"/>
    </source>
</evidence>
<organism evidence="2 3">
    <name type="scientific">Pseudomonas fluorescens</name>
    <dbReference type="NCBI Taxonomy" id="294"/>
    <lineage>
        <taxon>Bacteria</taxon>
        <taxon>Pseudomonadati</taxon>
        <taxon>Pseudomonadota</taxon>
        <taxon>Gammaproteobacteria</taxon>
        <taxon>Pseudomonadales</taxon>
        <taxon>Pseudomonadaceae</taxon>
        <taxon>Pseudomonas</taxon>
    </lineage>
</organism>
<gene>
    <name evidence="2" type="ORF">DOZ80_15405</name>
</gene>
<evidence type="ECO:0000313" key="3">
    <source>
        <dbReference type="Proteomes" id="UP000249493"/>
    </source>
</evidence>
<evidence type="ECO:0000256" key="1">
    <source>
        <dbReference type="SAM" id="MobiDB-lite"/>
    </source>
</evidence>
<dbReference type="EMBL" id="QLIN01000005">
    <property type="protein sequence ID" value="RAI69519.1"/>
    <property type="molecule type" value="Genomic_DNA"/>
</dbReference>
<dbReference type="GO" id="GO:0097351">
    <property type="term" value="F:toxin sequestering activity"/>
    <property type="evidence" value="ECO:0007669"/>
    <property type="project" value="InterPro"/>
</dbReference>
<reference evidence="2 3" key="1">
    <citation type="submission" date="2018-06" db="EMBL/GenBank/DDBJ databases">
        <authorList>
            <person name="Zhirakovskaya E."/>
        </authorList>
    </citation>
    <scope>NUCLEOTIDE SEQUENCE [LARGE SCALE GENOMIC DNA]</scope>
    <source>
        <strain evidence="2 3">LY3</strain>
    </source>
</reference>
<dbReference type="AlphaFoldDB" id="A0A327N559"/>
<accession>A0A327N559</accession>
<feature type="compositionally biased region" description="Polar residues" evidence="1">
    <location>
        <begin position="1"/>
        <end position="10"/>
    </location>
</feature>
<dbReference type="RefSeq" id="WP_111283966.1">
    <property type="nucleotide sequence ID" value="NZ_QLIN01000005.1"/>
</dbReference>
<comment type="caution">
    <text evidence="2">The sequence shown here is derived from an EMBL/GenBank/DDBJ whole genome shotgun (WGS) entry which is preliminary data.</text>
</comment>
<feature type="compositionally biased region" description="Basic and acidic residues" evidence="1">
    <location>
        <begin position="15"/>
        <end position="24"/>
    </location>
</feature>